<dbReference type="Gene3D" id="3.20.20.150">
    <property type="entry name" value="Divalent-metal-dependent TIM barrel enzymes"/>
    <property type="match status" value="1"/>
</dbReference>
<dbReference type="GO" id="GO:0016853">
    <property type="term" value="F:isomerase activity"/>
    <property type="evidence" value="ECO:0007669"/>
    <property type="project" value="UniProtKB-KW"/>
</dbReference>
<sequence>MKLSIGGFSFNNMRVEGKMDIFSYIDTVHARYQLHAIDFWNAFFADSSRPLWKVADDDQLRRIRDALKEREMTLVNIAVDSAHLWDADPEVREALHQNALSYLRAAEILEAKSVRLDAVLHGDGQLSDEALEYIVARYREYADRAADGGYWVGPENHTGLALFPESLVRISEAVDHPHYGILLHLGRWQATGVPFGHRKATAEDAALLAKEGDRQVSRWVRHTHVDHRLVEADNAVERVSSLIQAGYDGYWAIEYNADNDQLNAVGDALNKLRHHVAACRNESSSSSEHISD</sequence>
<gene>
    <name evidence="2" type="ORF">LQV63_07645</name>
</gene>
<proteinExistence type="predicted"/>
<reference evidence="2 3" key="1">
    <citation type="submission" date="2021-11" db="EMBL/GenBank/DDBJ databases">
        <title>Draft genome sequence of Paenibacillus profundus YoMME, a new Gram-positive bacteria with exoelectrogenic properties.</title>
        <authorList>
            <person name="Hubenova Y."/>
            <person name="Hubenova E."/>
            <person name="Manasiev Y."/>
            <person name="Peykov S."/>
            <person name="Mitov M."/>
        </authorList>
    </citation>
    <scope>NUCLEOTIDE SEQUENCE [LARGE SCALE GENOMIC DNA]</scope>
    <source>
        <strain evidence="2 3">YoMME</strain>
    </source>
</reference>
<dbReference type="PANTHER" id="PTHR12110">
    <property type="entry name" value="HYDROXYPYRUVATE ISOMERASE"/>
    <property type="match status" value="1"/>
</dbReference>
<evidence type="ECO:0000313" key="3">
    <source>
        <dbReference type="Proteomes" id="UP001199916"/>
    </source>
</evidence>
<dbReference type="Proteomes" id="UP001199916">
    <property type="component" value="Unassembled WGS sequence"/>
</dbReference>
<accession>A0ABS8YF84</accession>
<protein>
    <submittedName>
        <fullName evidence="2">Sugar phosphate isomerase/epimerase</fullName>
    </submittedName>
</protein>
<dbReference type="Pfam" id="PF01261">
    <property type="entry name" value="AP_endonuc_2"/>
    <property type="match status" value="1"/>
</dbReference>
<evidence type="ECO:0000259" key="1">
    <source>
        <dbReference type="Pfam" id="PF01261"/>
    </source>
</evidence>
<name>A0ABS8YF84_9BACL</name>
<dbReference type="RefSeq" id="WP_019420974.1">
    <property type="nucleotide sequence ID" value="NZ_JAJNBZ010000004.1"/>
</dbReference>
<dbReference type="SUPFAM" id="SSF51658">
    <property type="entry name" value="Xylose isomerase-like"/>
    <property type="match status" value="1"/>
</dbReference>
<comment type="caution">
    <text evidence="2">The sequence shown here is derived from an EMBL/GenBank/DDBJ whole genome shotgun (WGS) entry which is preliminary data.</text>
</comment>
<dbReference type="PANTHER" id="PTHR12110:SF53">
    <property type="entry name" value="BLR5974 PROTEIN"/>
    <property type="match status" value="1"/>
</dbReference>
<dbReference type="EMBL" id="JAJNBZ010000004">
    <property type="protein sequence ID" value="MCE5169180.1"/>
    <property type="molecule type" value="Genomic_DNA"/>
</dbReference>
<evidence type="ECO:0000313" key="2">
    <source>
        <dbReference type="EMBL" id="MCE5169180.1"/>
    </source>
</evidence>
<dbReference type="InterPro" id="IPR036237">
    <property type="entry name" value="Xyl_isomerase-like_sf"/>
</dbReference>
<feature type="domain" description="Xylose isomerase-like TIM barrel" evidence="1">
    <location>
        <begin position="41"/>
        <end position="273"/>
    </location>
</feature>
<keyword evidence="3" id="KW-1185">Reference proteome</keyword>
<organism evidence="2 3">
    <name type="scientific">Paenibacillus profundus</name>
    <dbReference type="NCBI Taxonomy" id="1173085"/>
    <lineage>
        <taxon>Bacteria</taxon>
        <taxon>Bacillati</taxon>
        <taxon>Bacillota</taxon>
        <taxon>Bacilli</taxon>
        <taxon>Bacillales</taxon>
        <taxon>Paenibacillaceae</taxon>
        <taxon>Paenibacillus</taxon>
    </lineage>
</organism>
<dbReference type="InterPro" id="IPR050312">
    <property type="entry name" value="IolE/XylAMocC-like"/>
</dbReference>
<dbReference type="InterPro" id="IPR013022">
    <property type="entry name" value="Xyl_isomerase-like_TIM-brl"/>
</dbReference>
<keyword evidence="2" id="KW-0413">Isomerase</keyword>